<dbReference type="AlphaFoldDB" id="A0A2S8GMB3"/>
<sequence length="383" mass="42452">MSMDARVIRRASVTLFVWTLLLSAAAAAQVRSANFLVKADDPRLAQQVLQLAEQYRSQMAKDWLGHELPRWSAPCPIEVRVGGGAGGQTSFSFDRGVPFNWQMEIFGPRDRILDSVLPHEILHTIFATHYGCALPRWADEGACTTVEHFSEKDKNTQILYRCLKTDRGIAFNQMFQMKEYPADILPLYAQGYSLARFLIGQGGKQKYVQYVGEGMRTNNWTATTQKFYGHPSLSSLQVSWLSWVRDGSNEGIIGNYTPKLIVANQQPRRAAVVRGQSPQAAPIEVASAREEQSRTSRQDNVKLTGPVRPAGYQQDITPSEPGVSGGFYSNGGRAASGDEEIRTSALPSEPRQQIRPVRVIPASTGPTNAPTYYLPGGTTLFRR</sequence>
<proteinExistence type="predicted"/>
<feature type="region of interest" description="Disordered" evidence="1">
    <location>
        <begin position="274"/>
        <end position="353"/>
    </location>
</feature>
<dbReference type="OrthoDB" id="260154at2"/>
<accession>A0A2S8GMB3</accession>
<evidence type="ECO:0000313" key="2">
    <source>
        <dbReference type="EMBL" id="PQO45562.1"/>
    </source>
</evidence>
<evidence type="ECO:0008006" key="4">
    <source>
        <dbReference type="Google" id="ProtNLM"/>
    </source>
</evidence>
<comment type="caution">
    <text evidence="2">The sequence shown here is derived from an EMBL/GenBank/DDBJ whole genome shotgun (WGS) entry which is preliminary data.</text>
</comment>
<reference evidence="2 3" key="1">
    <citation type="submission" date="2018-02" db="EMBL/GenBank/DDBJ databases">
        <title>Comparative genomes isolates from brazilian mangrove.</title>
        <authorList>
            <person name="Araujo J.E."/>
            <person name="Taketani R.G."/>
            <person name="Silva M.C.P."/>
            <person name="Loureco M.V."/>
            <person name="Andreote F.D."/>
        </authorList>
    </citation>
    <scope>NUCLEOTIDE SEQUENCE [LARGE SCALE GENOMIC DNA]</scope>
    <source>
        <strain evidence="2 3">Nap-Phe MGV</strain>
    </source>
</reference>
<dbReference type="RefSeq" id="WP_105336053.1">
    <property type="nucleotide sequence ID" value="NZ_PUHZ01000014.1"/>
</dbReference>
<gene>
    <name evidence="2" type="ORF">C5Y93_14060</name>
</gene>
<organism evidence="2 3">
    <name type="scientific">Blastopirellula marina</name>
    <dbReference type="NCBI Taxonomy" id="124"/>
    <lineage>
        <taxon>Bacteria</taxon>
        <taxon>Pseudomonadati</taxon>
        <taxon>Planctomycetota</taxon>
        <taxon>Planctomycetia</taxon>
        <taxon>Pirellulales</taxon>
        <taxon>Pirellulaceae</taxon>
        <taxon>Blastopirellula</taxon>
    </lineage>
</organism>
<dbReference type="Proteomes" id="UP000237819">
    <property type="component" value="Unassembled WGS sequence"/>
</dbReference>
<dbReference type="EMBL" id="PUHZ01000014">
    <property type="protein sequence ID" value="PQO45562.1"/>
    <property type="molecule type" value="Genomic_DNA"/>
</dbReference>
<evidence type="ECO:0000313" key="3">
    <source>
        <dbReference type="Proteomes" id="UP000237819"/>
    </source>
</evidence>
<protein>
    <recommendedName>
        <fullName evidence="4">Peptidase MA-like domain-containing protein</fullName>
    </recommendedName>
</protein>
<name>A0A2S8GMB3_9BACT</name>
<evidence type="ECO:0000256" key="1">
    <source>
        <dbReference type="SAM" id="MobiDB-lite"/>
    </source>
</evidence>
<feature type="compositionally biased region" description="Basic and acidic residues" evidence="1">
    <location>
        <begin position="287"/>
        <end position="300"/>
    </location>
</feature>